<reference evidence="1" key="1">
    <citation type="submission" date="2024-07" db="EMBL/GenBank/DDBJ databases">
        <authorList>
            <person name="Yu S.T."/>
        </authorList>
    </citation>
    <scope>NUCLEOTIDE SEQUENCE</scope>
    <source>
        <strain evidence="1">R39</strain>
    </source>
</reference>
<dbReference type="InterPro" id="IPR015421">
    <property type="entry name" value="PyrdxlP-dep_Trfase_major"/>
</dbReference>
<dbReference type="InterPro" id="IPR015424">
    <property type="entry name" value="PyrdxlP-dep_Trfase"/>
</dbReference>
<dbReference type="Gene3D" id="3.40.640.10">
    <property type="entry name" value="Type I PLP-dependent aspartate aminotransferase-like (Major domain)"/>
    <property type="match status" value="1"/>
</dbReference>
<dbReference type="SUPFAM" id="SSF53383">
    <property type="entry name" value="PLP-dependent transferases"/>
    <property type="match status" value="1"/>
</dbReference>
<proteinExistence type="predicted"/>
<dbReference type="AlphaFoldDB" id="A0AB39QZM7"/>
<gene>
    <name evidence="1" type="ORF">AB5J52_40740</name>
</gene>
<accession>A0AB39QZM7</accession>
<sequence length="113" mass="11957">MSGPDLTTRNNAYLAWQRDREQAGPWPYFRRHDTALIPRATAVSDASAITHGPNFGDQDHPAVLDAAHQALRDYGPITAGSPALGGANPVGKALEAGLAEALRTEHVALFSTG</sequence>
<name>A0AB39QZM7_9ACTN</name>
<dbReference type="EMBL" id="CP163441">
    <property type="protein sequence ID" value="XDQ48089.1"/>
    <property type="molecule type" value="Genomic_DNA"/>
</dbReference>
<protein>
    <recommendedName>
        <fullName evidence="2">Pyridoxal phosphate-dependent aminotransferase</fullName>
    </recommendedName>
</protein>
<organism evidence="1">
    <name type="scientific">Streptomyces sp. R39</name>
    <dbReference type="NCBI Taxonomy" id="3238631"/>
    <lineage>
        <taxon>Bacteria</taxon>
        <taxon>Bacillati</taxon>
        <taxon>Actinomycetota</taxon>
        <taxon>Actinomycetes</taxon>
        <taxon>Kitasatosporales</taxon>
        <taxon>Streptomycetaceae</taxon>
        <taxon>Streptomyces</taxon>
    </lineage>
</organism>
<evidence type="ECO:0000313" key="1">
    <source>
        <dbReference type="EMBL" id="XDQ48089.1"/>
    </source>
</evidence>
<dbReference type="RefSeq" id="WP_369226920.1">
    <property type="nucleotide sequence ID" value="NZ_CP163441.1"/>
</dbReference>
<evidence type="ECO:0008006" key="2">
    <source>
        <dbReference type="Google" id="ProtNLM"/>
    </source>
</evidence>